<name>A0A7G1NSE7_9ACTN</name>
<keyword evidence="2" id="KW-1185">Reference proteome</keyword>
<dbReference type="RefSeq" id="WP_246596023.1">
    <property type="nucleotide sequence ID" value="NZ_AP023440.1"/>
</dbReference>
<dbReference type="Proteomes" id="UP000516444">
    <property type="component" value="Chromosome"/>
</dbReference>
<evidence type="ECO:0000313" key="1">
    <source>
        <dbReference type="EMBL" id="BCL26183.1"/>
    </source>
</evidence>
<proteinExistence type="predicted"/>
<accession>A0A7G1NSE7</accession>
<protein>
    <submittedName>
        <fullName evidence="1">Uncharacterized protein</fullName>
    </submittedName>
</protein>
<dbReference type="KEGG" id="sgm:GCM10017557_10420"/>
<evidence type="ECO:0000313" key="2">
    <source>
        <dbReference type="Proteomes" id="UP000516444"/>
    </source>
</evidence>
<dbReference type="AlphaFoldDB" id="A0A7G1NSE7"/>
<reference evidence="1 2" key="1">
    <citation type="journal article" date="2014" name="Int. J. Syst. Evol. Microbiol.">
        <title>Complete genome sequence of Corynebacterium casei LMG S-19264T (=DSM 44701T), isolated from a smear-ripened cheese.</title>
        <authorList>
            <consortium name="US DOE Joint Genome Institute (JGI-PGF)"/>
            <person name="Walter F."/>
            <person name="Albersmeier A."/>
            <person name="Kalinowski J."/>
            <person name="Ruckert C."/>
        </authorList>
    </citation>
    <scope>NUCLEOTIDE SEQUENCE [LARGE SCALE GENOMIC DNA]</scope>
    <source>
        <strain evidence="1 2">JCM 4677</strain>
    </source>
</reference>
<sequence length="109" mass="11737">MATNLNGTVKLWLLGLQSRAAAVQGDAETARTASQQAGIWRESVELDDLDRLGGLFTYSEPKQLYYTVETEALLGNGDPRLAAQAEDAVNSFSDPDTPFWAFGDLAGAQ</sequence>
<organism evidence="1 2">
    <name type="scientific">Streptomyces aurantiacus</name>
    <dbReference type="NCBI Taxonomy" id="47760"/>
    <lineage>
        <taxon>Bacteria</taxon>
        <taxon>Bacillati</taxon>
        <taxon>Actinomycetota</taxon>
        <taxon>Actinomycetes</taxon>
        <taxon>Kitasatosporales</taxon>
        <taxon>Streptomycetaceae</taxon>
        <taxon>Streptomyces</taxon>
        <taxon>Streptomyces aurantiacus group</taxon>
    </lineage>
</organism>
<dbReference type="EMBL" id="AP023440">
    <property type="protein sequence ID" value="BCL26183.1"/>
    <property type="molecule type" value="Genomic_DNA"/>
</dbReference>
<gene>
    <name evidence="1" type="ORF">GCM10017557_10420</name>
</gene>